<dbReference type="GO" id="GO:0016020">
    <property type="term" value="C:membrane"/>
    <property type="evidence" value="ECO:0007669"/>
    <property type="project" value="InterPro"/>
</dbReference>
<dbReference type="Gene3D" id="2.40.30.170">
    <property type="match status" value="1"/>
</dbReference>
<evidence type="ECO:0000259" key="7">
    <source>
        <dbReference type="Pfam" id="PF25990"/>
    </source>
</evidence>
<dbReference type="GO" id="GO:0030313">
    <property type="term" value="C:cell envelope"/>
    <property type="evidence" value="ECO:0007669"/>
    <property type="project" value="UniProtKB-SubCell"/>
</dbReference>
<comment type="caution">
    <text evidence="8">The sequence shown here is derived from an EMBL/GenBank/DDBJ whole genome shotgun (WGS) entry which is preliminary data.</text>
</comment>
<dbReference type="InterPro" id="IPR006143">
    <property type="entry name" value="RND_pump_MFP"/>
</dbReference>
<dbReference type="GO" id="GO:0022857">
    <property type="term" value="F:transmembrane transporter activity"/>
    <property type="evidence" value="ECO:0007669"/>
    <property type="project" value="InterPro"/>
</dbReference>
<evidence type="ECO:0000256" key="3">
    <source>
        <dbReference type="ARBA" id="ARBA00023054"/>
    </source>
</evidence>
<dbReference type="InterPro" id="IPR050465">
    <property type="entry name" value="UPF0194_transport"/>
</dbReference>
<dbReference type="PANTHER" id="PTHR32347:SF14">
    <property type="entry name" value="EFFLUX SYSTEM COMPONENT YKNX-RELATED"/>
    <property type="match status" value="1"/>
</dbReference>
<proteinExistence type="inferred from homology"/>
<dbReference type="Gene3D" id="2.40.420.20">
    <property type="match status" value="1"/>
</dbReference>
<feature type="coiled-coil region" evidence="4">
    <location>
        <begin position="130"/>
        <end position="157"/>
    </location>
</feature>
<evidence type="ECO:0000256" key="5">
    <source>
        <dbReference type="SAM" id="MobiDB-lite"/>
    </source>
</evidence>
<reference evidence="8" key="2">
    <citation type="submission" date="2021-04" db="EMBL/GenBank/DDBJ databases">
        <authorList>
            <person name="Gilroy R."/>
        </authorList>
    </citation>
    <scope>NUCLEOTIDE SEQUENCE</scope>
    <source>
        <strain evidence="8">ChiBcec16_6824</strain>
    </source>
</reference>
<evidence type="ECO:0000256" key="1">
    <source>
        <dbReference type="ARBA" id="ARBA00004196"/>
    </source>
</evidence>
<dbReference type="InterPro" id="IPR058636">
    <property type="entry name" value="Beta-barrel_YknX"/>
</dbReference>
<evidence type="ECO:0000313" key="9">
    <source>
        <dbReference type="Proteomes" id="UP000823868"/>
    </source>
</evidence>
<sequence length="570" mass="60084">MQVNPELDPQTEPETAPPAFQPPKKKPKWLKWVKRLIALAVAAALVVFLMRSCTGGGGTVSANTYRMEPASMQDLTVSVTGTGTIEPIHSYKVTTLIKGEILEAPFEEGDVVHKGDVLFRIDSKDVENSIEQAQIAVRNAQLSLESAQLSYQDLLDNQADQKTDLQIKSTETGVVNKLYVDVGDTLAAGAPIADILDRDHMKLTVAFHAVNTTSFYVGQSAVIKVDGSGESLNGTIDSIAATNSVGPGGTLVRNVTLVVDNPGALSDTSTGTASVGGVDCASGGTFAYAASGQITALTSGKLETLTIHEGDWVTKNQVVGSFEETDMATQIENARIAVENAKNAVQNAQLTLKNAQDSLENYTITSTIDGTVIEKNLDVGDNIDGTSTAGSSAGVSYPAVIYDLSALTFDVSIHELDINQIQVGQKVEITSSAVEGKTFTGHVDKVNINGVTTSGTTNYPVTILLDESDGLLPGMNVSARIIVEEQSTALCVPIEAVEQENGGTILLPGADAVYDKDGNLVSPGTIEKRTVTLGRNNDTYIEILDGLSEGEQVLIQNPVGSSFMEMAMGG</sequence>
<gene>
    <name evidence="8" type="ORF">H9841_05940</name>
</gene>
<dbReference type="PANTHER" id="PTHR32347">
    <property type="entry name" value="EFFLUX SYSTEM COMPONENT YKNX-RELATED"/>
    <property type="match status" value="1"/>
</dbReference>
<evidence type="ECO:0000256" key="2">
    <source>
        <dbReference type="ARBA" id="ARBA00009477"/>
    </source>
</evidence>
<feature type="region of interest" description="Disordered" evidence="5">
    <location>
        <begin position="1"/>
        <end position="25"/>
    </location>
</feature>
<accession>A0A9D2BZ36</accession>
<keyword evidence="3 4" id="KW-0175">Coiled coil</keyword>
<dbReference type="AlphaFoldDB" id="A0A9D2BZ36"/>
<dbReference type="InterPro" id="IPR058625">
    <property type="entry name" value="MdtA-like_BSH"/>
</dbReference>
<protein>
    <submittedName>
        <fullName evidence="8">Efflux RND transporter periplasmic adaptor subunit</fullName>
    </submittedName>
</protein>
<comment type="subcellular location">
    <subcellularLocation>
        <location evidence="1">Cell envelope</location>
    </subcellularLocation>
</comment>
<organism evidence="8 9">
    <name type="scientific">Candidatus Flavonifractor merdigallinarum</name>
    <dbReference type="NCBI Taxonomy" id="2838589"/>
    <lineage>
        <taxon>Bacteria</taxon>
        <taxon>Bacillati</taxon>
        <taxon>Bacillota</taxon>
        <taxon>Clostridia</taxon>
        <taxon>Eubacteriales</taxon>
        <taxon>Oscillospiraceae</taxon>
        <taxon>Flavonifractor</taxon>
    </lineage>
</organism>
<dbReference type="Gene3D" id="2.40.50.100">
    <property type="match status" value="3"/>
</dbReference>
<feature type="domain" description="YknX-like beta-barrel" evidence="7">
    <location>
        <begin position="412"/>
        <end position="481"/>
    </location>
</feature>
<dbReference type="EMBL" id="DXDX01000112">
    <property type="protein sequence ID" value="HIY21423.1"/>
    <property type="molecule type" value="Genomic_DNA"/>
</dbReference>
<dbReference type="SUPFAM" id="SSF111369">
    <property type="entry name" value="HlyD-like secretion proteins"/>
    <property type="match status" value="2"/>
</dbReference>
<reference evidence="8" key="1">
    <citation type="journal article" date="2021" name="PeerJ">
        <title>Extensive microbial diversity within the chicken gut microbiome revealed by metagenomics and culture.</title>
        <authorList>
            <person name="Gilroy R."/>
            <person name="Ravi A."/>
            <person name="Getino M."/>
            <person name="Pursley I."/>
            <person name="Horton D.L."/>
            <person name="Alikhan N.F."/>
            <person name="Baker D."/>
            <person name="Gharbi K."/>
            <person name="Hall N."/>
            <person name="Watson M."/>
            <person name="Adriaenssens E.M."/>
            <person name="Foster-Nyarko E."/>
            <person name="Jarju S."/>
            <person name="Secka A."/>
            <person name="Antonio M."/>
            <person name="Oren A."/>
            <person name="Chaudhuri R.R."/>
            <person name="La Ragione R."/>
            <person name="Hildebrand F."/>
            <person name="Pallen M.J."/>
        </authorList>
    </citation>
    <scope>NUCLEOTIDE SEQUENCE</scope>
    <source>
        <strain evidence="8">ChiBcec16_6824</strain>
    </source>
</reference>
<dbReference type="Pfam" id="PF25990">
    <property type="entry name" value="Beta-barrel_YknX"/>
    <property type="match status" value="1"/>
</dbReference>
<evidence type="ECO:0000259" key="6">
    <source>
        <dbReference type="Pfam" id="PF25917"/>
    </source>
</evidence>
<comment type="similarity">
    <text evidence="2">Belongs to the membrane fusion protein (MFP) (TC 8.A.1) family.</text>
</comment>
<feature type="domain" description="Multidrug resistance protein MdtA-like barrel-sandwich hybrid" evidence="6">
    <location>
        <begin position="92"/>
        <end position="193"/>
    </location>
</feature>
<dbReference type="Pfam" id="PF25917">
    <property type="entry name" value="BSH_RND"/>
    <property type="match status" value="1"/>
</dbReference>
<evidence type="ECO:0000313" key="8">
    <source>
        <dbReference type="EMBL" id="HIY21423.1"/>
    </source>
</evidence>
<name>A0A9D2BZ36_9FIRM</name>
<evidence type="ECO:0000256" key="4">
    <source>
        <dbReference type="SAM" id="Coils"/>
    </source>
</evidence>
<feature type="coiled-coil region" evidence="4">
    <location>
        <begin position="331"/>
        <end position="365"/>
    </location>
</feature>
<dbReference type="NCBIfam" id="TIGR01730">
    <property type="entry name" value="RND_mfp"/>
    <property type="match status" value="1"/>
</dbReference>
<dbReference type="Proteomes" id="UP000823868">
    <property type="component" value="Unassembled WGS sequence"/>
</dbReference>